<dbReference type="PANTHER" id="PTHR24179">
    <property type="entry name" value="PROTEIN PHOSPHATASE 1 REGULATORY SUBUNIT 12"/>
    <property type="match status" value="1"/>
</dbReference>
<evidence type="ECO:0000256" key="3">
    <source>
        <dbReference type="PROSITE-ProRule" id="PRU00023"/>
    </source>
</evidence>
<dbReference type="Pfam" id="PF01833">
    <property type="entry name" value="TIG"/>
    <property type="match status" value="1"/>
</dbReference>
<dbReference type="GO" id="GO:0017020">
    <property type="term" value="F:myosin phosphatase regulator activity"/>
    <property type="evidence" value="ECO:0007669"/>
    <property type="project" value="TreeGrafter"/>
</dbReference>
<feature type="compositionally biased region" description="Acidic residues" evidence="4">
    <location>
        <begin position="894"/>
        <end position="907"/>
    </location>
</feature>
<dbReference type="Pfam" id="PF12796">
    <property type="entry name" value="Ank_2"/>
    <property type="match status" value="1"/>
</dbReference>
<name>A0AA91PWL4_CLALS</name>
<dbReference type="SMART" id="SM00248">
    <property type="entry name" value="ANK"/>
    <property type="match status" value="3"/>
</dbReference>
<sequence>MASKEDMVLDHSLLLATSHDDQDILNEFLDQRVFDSMNANSPNPSDHVKLEDFENFHSELFSRLKDEQTPIKAEAVSPAHSSPPLFRDATDELGMASAFTGPNSPQSAFSKSRNPQFDNYDVVRKEMSRVKFGNCNTNPCPQSVDVADASYLDFSADTLSKLPYTLEVLDLPTYSRVETQTKLQFRLSPPPPQNLLHIPQDLISKSKFCLQNPVDSLPNVLRQNMLYMDAYVLTSDLSRSCNVCSRCIKREQKRASRSKPGPSDCSTGNSPTNGTSNMLKNNPNAWADDKMMKKAIILNCKEIISLPEPSGLANDQFQAFDFSARLVCYCRHHKEQNGFKLLFVLKDYSGQVVAKSLSTPIMIMDRKKNSAAGGKESLGSDSRMANLDLSENLEHDLDSGLHPLSPKSIDDSPTEGLANTDTNTDSNTASRGLKRKKLSFDDSFNSSTNPMFNGGSGFSPLSNSDTNASIHNMNGKNSIVGGVHNFGSSSSVAPQAVTQSLSIARQGSSQHLQHYQQPSLNPTIQKIIPAQGPIRGGIEVTLLGFNFRPGLIVKFGTKNALATHCWSETTIVTYLPPASQPGQVLVSFENHDDIFSSGQQSIFTYTDDTDRQLIELALQIVGLKMNGKLEDAKNIAKRIVGSDGANGAAGHTPSPNGTPGMNQTMNQANMDWYSNAHKAVEVLSRSDLSTEEILINFLTLVDLPNCPIIIPNWQLCNAEGQSLLHLATLKNYSHLIKFLITHGCKIDIQDNQGLTPLFFASMCGNRHLIKAFVDCKSNWNLKLSNDKFLKDYCDMNVLDIFHGLESDQALGGETSSYICSGSDVGEDGLNKSFSVDSLNSMFMVDYSKHISRMVMDSSEVHDGEDRALGASQHSLTEGTSELPTPKSPTPFANDSDDFADSERDSEDNLSFCEDLDHNDADQEDEFTDDYDDDYSSSDYDTDTQERVLQEGSSSSLMRSEPNLWQKVKNAVFSNDAEMDLPTYDDLFPFSNSRASAGHALDDDDADSRSKSFGVTEDAQEDVASDSSEDMVMSFINHPRKTVQNDKMLLFFWTPVLVMIICFFSFVSITGYKVEMVEQLKQVCRNTIGNLVVGHERLARVFSTEPMRHVVEL</sequence>
<dbReference type="InterPro" id="IPR013783">
    <property type="entry name" value="Ig-like_fold"/>
</dbReference>
<dbReference type="InterPro" id="IPR036770">
    <property type="entry name" value="Ankyrin_rpt-contain_sf"/>
</dbReference>
<feature type="domain" description="IPT/TIG" evidence="6">
    <location>
        <begin position="521"/>
        <end position="606"/>
    </location>
</feature>
<dbReference type="Pfam" id="PF25603">
    <property type="entry name" value="SPT23_MGA2_DBD"/>
    <property type="match status" value="1"/>
</dbReference>
<dbReference type="GO" id="GO:0045944">
    <property type="term" value="P:positive regulation of transcription by RNA polymerase II"/>
    <property type="evidence" value="ECO:0007669"/>
    <property type="project" value="UniProtKB-ARBA"/>
</dbReference>
<keyword evidence="3" id="KW-0040">ANK repeat</keyword>
<dbReference type="InterPro" id="IPR051226">
    <property type="entry name" value="PP1_Regulatory_Subunit"/>
</dbReference>
<gene>
    <name evidence="7" type="ORF">A9F13_15g00264</name>
</gene>
<evidence type="ECO:0000256" key="1">
    <source>
        <dbReference type="ARBA" id="ARBA00022553"/>
    </source>
</evidence>
<dbReference type="SUPFAM" id="SSF81296">
    <property type="entry name" value="E set domains"/>
    <property type="match status" value="1"/>
</dbReference>
<comment type="caution">
    <text evidence="7">The sequence shown here is derived from an EMBL/GenBank/DDBJ whole genome shotgun (WGS) entry which is preliminary data.</text>
</comment>
<keyword evidence="5" id="KW-0812">Transmembrane</keyword>
<dbReference type="GO" id="GO:0005634">
    <property type="term" value="C:nucleus"/>
    <property type="evidence" value="ECO:0007669"/>
    <property type="project" value="UniProtKB-ARBA"/>
</dbReference>
<reference evidence="7 8" key="1">
    <citation type="submission" date="2017-04" db="EMBL/GenBank/DDBJ databases">
        <title>Draft genome of the yeast Clavispora lusitaniae type strain CBS 6936.</title>
        <authorList>
            <person name="Durrens P."/>
            <person name="Klopp C."/>
            <person name="Biteau N."/>
            <person name="Fitton-Ouhabi V."/>
            <person name="Dementhon K."/>
            <person name="Accoceberry I."/>
            <person name="Sherman D.J."/>
            <person name="Noel T."/>
        </authorList>
    </citation>
    <scope>NUCLEOTIDE SEQUENCE [LARGE SCALE GENOMIC DNA]</scope>
    <source>
        <strain evidence="7 8">CBS 6936</strain>
    </source>
</reference>
<dbReference type="KEGG" id="clus:A9F13_15g00264"/>
<dbReference type="Proteomes" id="UP000195602">
    <property type="component" value="Unassembled WGS sequence"/>
</dbReference>
<feature type="region of interest" description="Disordered" evidence="4">
    <location>
        <begin position="871"/>
        <end position="959"/>
    </location>
</feature>
<dbReference type="PANTHER" id="PTHR24179:SF29">
    <property type="entry name" value="LD46604P"/>
    <property type="match status" value="1"/>
</dbReference>
<dbReference type="SUPFAM" id="SSF48403">
    <property type="entry name" value="Ankyrin repeat"/>
    <property type="match status" value="1"/>
</dbReference>
<keyword evidence="5" id="KW-0472">Membrane</keyword>
<dbReference type="GO" id="GO:2001280">
    <property type="term" value="P:positive regulation of unsaturated fatty acid biosynthetic process"/>
    <property type="evidence" value="ECO:0007669"/>
    <property type="project" value="UniProtKB-ARBA"/>
</dbReference>
<keyword evidence="5" id="KW-1133">Transmembrane helix</keyword>
<feature type="compositionally biased region" description="Acidic residues" evidence="4">
    <location>
        <begin position="921"/>
        <end position="942"/>
    </location>
</feature>
<feature type="transmembrane region" description="Helical" evidence="5">
    <location>
        <begin position="1049"/>
        <end position="1071"/>
    </location>
</feature>
<dbReference type="FunFam" id="2.60.40.10:FF:001880">
    <property type="entry name" value="Mga2p"/>
    <property type="match status" value="1"/>
</dbReference>
<evidence type="ECO:0000256" key="5">
    <source>
        <dbReference type="SAM" id="Phobius"/>
    </source>
</evidence>
<dbReference type="GO" id="GO:0030466">
    <property type="term" value="P:silent mating-type cassette heterochromatin formation"/>
    <property type="evidence" value="ECO:0007669"/>
    <property type="project" value="UniProtKB-ARBA"/>
</dbReference>
<evidence type="ECO:0000256" key="4">
    <source>
        <dbReference type="SAM" id="MobiDB-lite"/>
    </source>
</evidence>
<dbReference type="InterPro" id="IPR057962">
    <property type="entry name" value="SPT23_MGA2_DBD"/>
</dbReference>
<feature type="region of interest" description="Disordered" evidence="4">
    <location>
        <begin position="396"/>
        <end position="434"/>
    </location>
</feature>
<dbReference type="Gene3D" id="1.25.40.20">
    <property type="entry name" value="Ankyrin repeat-containing domain"/>
    <property type="match status" value="1"/>
</dbReference>
<feature type="compositionally biased region" description="Polar residues" evidence="4">
    <location>
        <begin position="871"/>
        <end position="882"/>
    </location>
</feature>
<keyword evidence="2" id="KW-0677">Repeat</keyword>
<protein>
    <recommendedName>
        <fullName evidence="6">IPT/TIG domain-containing protein</fullName>
    </recommendedName>
</protein>
<proteinExistence type="predicted"/>
<dbReference type="InterPro" id="IPR002909">
    <property type="entry name" value="IPT_dom"/>
</dbReference>
<evidence type="ECO:0000313" key="8">
    <source>
        <dbReference type="Proteomes" id="UP000195602"/>
    </source>
</evidence>
<dbReference type="GO" id="GO:0033554">
    <property type="term" value="P:cellular response to stress"/>
    <property type="evidence" value="ECO:0007669"/>
    <property type="project" value="UniProtKB-ARBA"/>
</dbReference>
<feature type="compositionally biased region" description="Polar residues" evidence="4">
    <location>
        <begin position="264"/>
        <end position="284"/>
    </location>
</feature>
<dbReference type="PROSITE" id="PS50297">
    <property type="entry name" value="ANK_REP_REGION"/>
    <property type="match status" value="1"/>
</dbReference>
<keyword evidence="1" id="KW-0597">Phosphoprotein</keyword>
<dbReference type="AlphaFoldDB" id="A0AA91PWL4"/>
<evidence type="ECO:0000256" key="2">
    <source>
        <dbReference type="ARBA" id="ARBA00022737"/>
    </source>
</evidence>
<dbReference type="GO" id="GO:0004857">
    <property type="term" value="F:enzyme inhibitor activity"/>
    <property type="evidence" value="ECO:0007669"/>
    <property type="project" value="TreeGrafter"/>
</dbReference>
<dbReference type="PROSITE" id="PS50088">
    <property type="entry name" value="ANK_REPEAT"/>
    <property type="match status" value="1"/>
</dbReference>
<evidence type="ECO:0000259" key="6">
    <source>
        <dbReference type="SMART" id="SM00429"/>
    </source>
</evidence>
<feature type="region of interest" description="Disordered" evidence="4">
    <location>
        <begin position="998"/>
        <end position="1025"/>
    </location>
</feature>
<evidence type="ECO:0000313" key="7">
    <source>
        <dbReference type="EMBL" id="OVF07056.1"/>
    </source>
</evidence>
<dbReference type="InterPro" id="IPR002110">
    <property type="entry name" value="Ankyrin_rpt"/>
</dbReference>
<accession>A0AA91PWL4</accession>
<dbReference type="CDD" id="cd00102">
    <property type="entry name" value="IPT"/>
    <property type="match status" value="1"/>
</dbReference>
<feature type="compositionally biased region" description="Low complexity" evidence="4">
    <location>
        <begin position="418"/>
        <end position="430"/>
    </location>
</feature>
<dbReference type="GO" id="GO:0005789">
    <property type="term" value="C:endoplasmic reticulum membrane"/>
    <property type="evidence" value="ECO:0007669"/>
    <property type="project" value="UniProtKB-ARBA"/>
</dbReference>
<dbReference type="Gene3D" id="2.60.40.10">
    <property type="entry name" value="Immunoglobulins"/>
    <property type="match status" value="1"/>
</dbReference>
<dbReference type="InterPro" id="IPR014756">
    <property type="entry name" value="Ig_E-set"/>
</dbReference>
<feature type="region of interest" description="Disordered" evidence="4">
    <location>
        <begin position="255"/>
        <end position="284"/>
    </location>
</feature>
<feature type="repeat" description="ANK" evidence="3">
    <location>
        <begin position="719"/>
        <end position="751"/>
    </location>
</feature>
<dbReference type="EMBL" id="LYUB02000015">
    <property type="protein sequence ID" value="OVF07056.1"/>
    <property type="molecule type" value="Genomic_DNA"/>
</dbReference>
<organism evidence="7 8">
    <name type="scientific">Clavispora lusitaniae</name>
    <name type="common">Candida lusitaniae</name>
    <dbReference type="NCBI Taxonomy" id="36911"/>
    <lineage>
        <taxon>Eukaryota</taxon>
        <taxon>Fungi</taxon>
        <taxon>Dikarya</taxon>
        <taxon>Ascomycota</taxon>
        <taxon>Saccharomycotina</taxon>
        <taxon>Pichiomycetes</taxon>
        <taxon>Metschnikowiaceae</taxon>
        <taxon>Clavispora</taxon>
    </lineage>
</organism>
<feature type="region of interest" description="Disordered" evidence="4">
    <location>
        <begin position="644"/>
        <end position="664"/>
    </location>
</feature>
<feature type="compositionally biased region" description="Polar residues" evidence="4">
    <location>
        <begin position="653"/>
        <end position="664"/>
    </location>
</feature>
<dbReference type="SMART" id="SM00429">
    <property type="entry name" value="IPT"/>
    <property type="match status" value="1"/>
</dbReference>